<dbReference type="Proteomes" id="UP000256805">
    <property type="component" value="Unassembled WGS sequence"/>
</dbReference>
<proteinExistence type="predicted"/>
<evidence type="ECO:0000256" key="1">
    <source>
        <dbReference type="SAM" id="MobiDB-lite"/>
    </source>
</evidence>
<sequence length="62" mass="6828">MNGTSSRFPLRAWPQHWPSDSCRAPVDELPLHTIARRPTPENEAGRSIGLPASSPPHICLQS</sequence>
<dbReference type="AlphaFoldDB" id="A0A375J6K1"/>
<accession>A0A375J6K1</accession>
<protein>
    <submittedName>
        <fullName evidence="2">Uncharacterized protein</fullName>
    </submittedName>
</protein>
<reference evidence="2 3" key="1">
    <citation type="submission" date="2018-01" db="EMBL/GenBank/DDBJ databases">
        <authorList>
            <person name="Gaut B.S."/>
            <person name="Morton B.R."/>
            <person name="Clegg M.T."/>
            <person name="Duvall M.R."/>
        </authorList>
    </citation>
    <scope>NUCLEOTIDE SEQUENCE [LARGE SCALE GENOMIC DNA]</scope>
    <source>
        <strain evidence="2">Cupriavidus taiwanensis cmp 52</strain>
    </source>
</reference>
<evidence type="ECO:0000313" key="2">
    <source>
        <dbReference type="EMBL" id="SPR99790.1"/>
    </source>
</evidence>
<name>A0A375J6K1_9BURK</name>
<evidence type="ECO:0000313" key="3">
    <source>
        <dbReference type="Proteomes" id="UP000256805"/>
    </source>
</evidence>
<gene>
    <name evidence="2" type="ORF">CBM2634_B110001</name>
</gene>
<feature type="region of interest" description="Disordered" evidence="1">
    <location>
        <begin position="31"/>
        <end position="62"/>
    </location>
</feature>
<dbReference type="EMBL" id="OVTA01000034">
    <property type="protein sequence ID" value="SPR99790.1"/>
    <property type="molecule type" value="Genomic_DNA"/>
</dbReference>
<organism evidence="2 3">
    <name type="scientific">Cupriavidus taiwanensis</name>
    <dbReference type="NCBI Taxonomy" id="164546"/>
    <lineage>
        <taxon>Bacteria</taxon>
        <taxon>Pseudomonadati</taxon>
        <taxon>Pseudomonadota</taxon>
        <taxon>Betaproteobacteria</taxon>
        <taxon>Burkholderiales</taxon>
        <taxon>Burkholderiaceae</taxon>
        <taxon>Cupriavidus</taxon>
    </lineage>
</organism>